<feature type="domain" description="Peptide methionine sulphoxide reductase MsrA" evidence="6">
    <location>
        <begin position="46"/>
        <end position="199"/>
    </location>
</feature>
<gene>
    <name evidence="5 7" type="primary">msrA</name>
    <name evidence="7" type="ORF">GR316_11240</name>
</gene>
<dbReference type="HAMAP" id="MF_01401">
    <property type="entry name" value="MsrA"/>
    <property type="match status" value="1"/>
</dbReference>
<dbReference type="Gene3D" id="3.30.1060.10">
    <property type="entry name" value="Peptide methionine sulphoxide reductase MsrA"/>
    <property type="match status" value="1"/>
</dbReference>
<proteinExistence type="inferred from homology"/>
<evidence type="ECO:0000256" key="5">
    <source>
        <dbReference type="HAMAP-Rule" id="MF_01401"/>
    </source>
</evidence>
<dbReference type="KEGG" id="fap:GR316_11240"/>
<evidence type="ECO:0000313" key="8">
    <source>
        <dbReference type="Proteomes" id="UP000679284"/>
    </source>
</evidence>
<keyword evidence="8" id="KW-1185">Reference proteome</keyword>
<dbReference type="InterPro" id="IPR036509">
    <property type="entry name" value="Met_Sox_Rdtase_MsrA_sf"/>
</dbReference>
<evidence type="ECO:0000259" key="6">
    <source>
        <dbReference type="Pfam" id="PF01625"/>
    </source>
</evidence>
<dbReference type="GO" id="GO:0034599">
    <property type="term" value="P:cellular response to oxidative stress"/>
    <property type="evidence" value="ECO:0007669"/>
    <property type="project" value="TreeGrafter"/>
</dbReference>
<dbReference type="InterPro" id="IPR050162">
    <property type="entry name" value="MsrA_MetSO_reductase"/>
</dbReference>
<comment type="function">
    <text evidence="5">Has an important function as a repair enzyme for proteins that have been inactivated by oxidation. Catalyzes the reversible oxidation-reduction of methionine sulfoxide in proteins to methionine.</text>
</comment>
<dbReference type="GO" id="GO:0008113">
    <property type="term" value="F:peptide-methionine (S)-S-oxide reductase activity"/>
    <property type="evidence" value="ECO:0007669"/>
    <property type="project" value="UniProtKB-UniRule"/>
</dbReference>
<dbReference type="InterPro" id="IPR002569">
    <property type="entry name" value="Met_Sox_Rdtase_MsrA_dom"/>
</dbReference>
<dbReference type="Proteomes" id="UP000679284">
    <property type="component" value="Chromosome"/>
</dbReference>
<dbReference type="SUPFAM" id="SSF55068">
    <property type="entry name" value="Peptide methionine sulfoxide reductase"/>
    <property type="match status" value="1"/>
</dbReference>
<sequence length="210" mass="23014">MIFSKPTAMVRPDDALPGRAEPLPTAETHFVSGIPLKSPVPAGMQEAMFGMGCFWGVERLFWQVPGVWLTMAGYAGGYTPNPTYQETCTQMTGHNEVVRVIFDPAVVSYADLLKIFWENHDPTQGMRQGNDVGSTYRSGIYTYTDAQRAEAERTKAEYEAGLSSAGYGAVTTEIVPVPEFFFAEDYHQQYLAKNPGGYCGLRGTGVACVI</sequence>
<dbReference type="FunFam" id="3.30.1060.10:FF:000001">
    <property type="entry name" value="Peptide methionine sulfoxide reductase MsrA"/>
    <property type="match status" value="1"/>
</dbReference>
<accession>A0A8J8MUR3</accession>
<reference evidence="7" key="1">
    <citation type="submission" date="2020-01" db="EMBL/GenBank/DDBJ databases">
        <authorList>
            <person name="Yang Y."/>
            <person name="Kwon Y.M."/>
        </authorList>
    </citation>
    <scope>NUCLEOTIDE SEQUENCE</scope>
    <source>
        <strain evidence="7">PG104</strain>
    </source>
</reference>
<dbReference type="EMBL" id="CP047289">
    <property type="protein sequence ID" value="QUS36786.1"/>
    <property type="molecule type" value="Genomic_DNA"/>
</dbReference>
<comment type="similarity">
    <text evidence="1 5">Belongs to the MsrA Met sulfoxide reductase family.</text>
</comment>
<comment type="catalytic activity">
    <reaction evidence="3 5">
        <text>L-methionyl-[protein] + [thioredoxin]-disulfide + H2O = L-methionyl-(S)-S-oxide-[protein] + [thioredoxin]-dithiol</text>
        <dbReference type="Rhea" id="RHEA:14217"/>
        <dbReference type="Rhea" id="RHEA-COMP:10698"/>
        <dbReference type="Rhea" id="RHEA-COMP:10700"/>
        <dbReference type="Rhea" id="RHEA-COMP:12313"/>
        <dbReference type="Rhea" id="RHEA-COMP:12315"/>
        <dbReference type="ChEBI" id="CHEBI:15377"/>
        <dbReference type="ChEBI" id="CHEBI:16044"/>
        <dbReference type="ChEBI" id="CHEBI:29950"/>
        <dbReference type="ChEBI" id="CHEBI:44120"/>
        <dbReference type="ChEBI" id="CHEBI:50058"/>
        <dbReference type="EC" id="1.8.4.11"/>
    </reaction>
</comment>
<dbReference type="PANTHER" id="PTHR42799">
    <property type="entry name" value="MITOCHONDRIAL PEPTIDE METHIONINE SULFOXIDE REDUCTASE"/>
    <property type="match status" value="1"/>
</dbReference>
<evidence type="ECO:0000256" key="4">
    <source>
        <dbReference type="ARBA" id="ARBA00048782"/>
    </source>
</evidence>
<dbReference type="PANTHER" id="PTHR42799:SF2">
    <property type="entry name" value="MITOCHONDRIAL PEPTIDE METHIONINE SULFOXIDE REDUCTASE"/>
    <property type="match status" value="1"/>
</dbReference>
<organism evidence="7 8">
    <name type="scientific">Falsirhodobacter algicola</name>
    <dbReference type="NCBI Taxonomy" id="2692330"/>
    <lineage>
        <taxon>Bacteria</taxon>
        <taxon>Pseudomonadati</taxon>
        <taxon>Pseudomonadota</taxon>
        <taxon>Alphaproteobacteria</taxon>
        <taxon>Rhodobacterales</taxon>
        <taxon>Paracoccaceae</taxon>
        <taxon>Falsirhodobacter</taxon>
    </lineage>
</organism>
<dbReference type="NCBIfam" id="TIGR00401">
    <property type="entry name" value="msrA"/>
    <property type="match status" value="1"/>
</dbReference>
<dbReference type="GO" id="GO:0005737">
    <property type="term" value="C:cytoplasm"/>
    <property type="evidence" value="ECO:0007669"/>
    <property type="project" value="TreeGrafter"/>
</dbReference>
<evidence type="ECO:0000256" key="1">
    <source>
        <dbReference type="ARBA" id="ARBA00005591"/>
    </source>
</evidence>
<keyword evidence="2 5" id="KW-0560">Oxidoreductase</keyword>
<evidence type="ECO:0000313" key="7">
    <source>
        <dbReference type="EMBL" id="QUS36786.1"/>
    </source>
</evidence>
<dbReference type="RefSeq" id="WP_211784006.1">
    <property type="nucleotide sequence ID" value="NZ_CP047289.1"/>
</dbReference>
<dbReference type="AlphaFoldDB" id="A0A8J8MUR3"/>
<comment type="catalytic activity">
    <reaction evidence="4 5">
        <text>[thioredoxin]-disulfide + L-methionine + H2O = L-methionine (S)-S-oxide + [thioredoxin]-dithiol</text>
        <dbReference type="Rhea" id="RHEA:19993"/>
        <dbReference type="Rhea" id="RHEA-COMP:10698"/>
        <dbReference type="Rhea" id="RHEA-COMP:10700"/>
        <dbReference type="ChEBI" id="CHEBI:15377"/>
        <dbReference type="ChEBI" id="CHEBI:29950"/>
        <dbReference type="ChEBI" id="CHEBI:50058"/>
        <dbReference type="ChEBI" id="CHEBI:57844"/>
        <dbReference type="ChEBI" id="CHEBI:58772"/>
        <dbReference type="EC" id="1.8.4.11"/>
    </reaction>
</comment>
<name>A0A8J8MUR3_9RHOB</name>
<dbReference type="Pfam" id="PF01625">
    <property type="entry name" value="PMSR"/>
    <property type="match status" value="1"/>
</dbReference>
<evidence type="ECO:0000256" key="3">
    <source>
        <dbReference type="ARBA" id="ARBA00047806"/>
    </source>
</evidence>
<evidence type="ECO:0000256" key="2">
    <source>
        <dbReference type="ARBA" id="ARBA00023002"/>
    </source>
</evidence>
<dbReference type="EC" id="1.8.4.11" evidence="5"/>
<protein>
    <recommendedName>
        <fullName evidence="5">Peptide methionine sulfoxide reductase MsrA</fullName>
        <shortName evidence="5">Protein-methionine-S-oxide reductase</shortName>
        <ecNumber evidence="5">1.8.4.11</ecNumber>
    </recommendedName>
    <alternativeName>
        <fullName evidence="5">Peptide-methionine (S)-S-oxide reductase</fullName>
        <shortName evidence="5">Peptide Met(O) reductase</shortName>
    </alternativeName>
</protein>
<feature type="active site" evidence="5">
    <location>
        <position position="53"/>
    </location>
</feature>